<accession>X0YYK5</accession>
<comment type="caution">
    <text evidence="1">The sequence shown here is derived from an EMBL/GenBank/DDBJ whole genome shotgun (WGS) entry which is preliminary data.</text>
</comment>
<dbReference type="EMBL" id="BART01006326">
    <property type="protein sequence ID" value="GAG61535.1"/>
    <property type="molecule type" value="Genomic_DNA"/>
</dbReference>
<feature type="non-terminal residue" evidence="1">
    <location>
        <position position="454"/>
    </location>
</feature>
<protein>
    <submittedName>
        <fullName evidence="1">Uncharacterized protein</fullName>
    </submittedName>
</protein>
<dbReference type="AlphaFoldDB" id="X0YYK5"/>
<name>X0YYK5_9ZZZZ</name>
<evidence type="ECO:0000313" key="1">
    <source>
        <dbReference type="EMBL" id="GAG61535.1"/>
    </source>
</evidence>
<reference evidence="1" key="1">
    <citation type="journal article" date="2014" name="Front. Microbiol.">
        <title>High frequency of phylogenetically diverse reductive dehalogenase-homologous genes in deep subseafloor sedimentary metagenomes.</title>
        <authorList>
            <person name="Kawai M."/>
            <person name="Futagami T."/>
            <person name="Toyoda A."/>
            <person name="Takaki Y."/>
            <person name="Nishi S."/>
            <person name="Hori S."/>
            <person name="Arai W."/>
            <person name="Tsubouchi T."/>
            <person name="Morono Y."/>
            <person name="Uchiyama I."/>
            <person name="Ito T."/>
            <person name="Fujiyama A."/>
            <person name="Inagaki F."/>
            <person name="Takami H."/>
        </authorList>
    </citation>
    <scope>NUCLEOTIDE SEQUENCE</scope>
    <source>
        <strain evidence="1">Expedition CK06-06</strain>
    </source>
</reference>
<sequence>MNYTKRANIEYFSILLFIILYNNLAYTKPIKIYSVNKNQKRIIEKYDIDPISQRYQLDLDNLSENKFICSRNEDTLILDDGNEFLFPGDVYSTQRFSPGILCTLKSVVLKPAMTGMPCTLFVWPDSSGIPQSSVNLVSPIYFMSSGPNWQRINLPLPIVTDEDFWVGLYHTTKLYSDNTPNCYKRVAHSYDKIDWWVYNYHKYGELLIRAIVTLTGPRHDVSCIILFSKKGFFLPNPAFDTVGVVVKNFGSVTETDVPVYLRVRDTLGLLVFFDFIYIDSLQHNEIDTAFIAWNHNEDSDYIIEGYPFLPNDCVRDNDKFEIESYIRTYPCELYYDNIDSMMASSLCDSIANKFIPPYYPCQIESVKCHYIAPPAESIYTYGIAAIILDDDGAAGFPGSEIAKDSILGLVGPNWFQWLIIDFSHHNVVFDSGGFFVEWTFIPDSTTLENPQIWT</sequence>
<gene>
    <name evidence="1" type="ORF">S01H4_14430</name>
</gene>
<proteinExistence type="predicted"/>
<organism evidence="1">
    <name type="scientific">marine sediment metagenome</name>
    <dbReference type="NCBI Taxonomy" id="412755"/>
    <lineage>
        <taxon>unclassified sequences</taxon>
        <taxon>metagenomes</taxon>
        <taxon>ecological metagenomes</taxon>
    </lineage>
</organism>